<gene>
    <name evidence="1" type="ORF">M9Y10_042078</name>
</gene>
<sequence length="128" mass="15569">MFGNMWCHISKPVQYLYCHFADRVYFSRLRAALLTAHVDECRGTEYDNYRYLTKEKKIFEAGQCTGKTSNHKEKIERLLQMMEDIKTLSESELECKYPYKFFYHYSKVSEYKIRTHSMEMFWNGQLHF</sequence>
<evidence type="ECO:0000313" key="2">
    <source>
        <dbReference type="Proteomes" id="UP001470230"/>
    </source>
</evidence>
<proteinExistence type="predicted"/>
<keyword evidence="2" id="KW-1185">Reference proteome</keyword>
<organism evidence="1 2">
    <name type="scientific">Tritrichomonas musculus</name>
    <dbReference type="NCBI Taxonomy" id="1915356"/>
    <lineage>
        <taxon>Eukaryota</taxon>
        <taxon>Metamonada</taxon>
        <taxon>Parabasalia</taxon>
        <taxon>Tritrichomonadida</taxon>
        <taxon>Tritrichomonadidae</taxon>
        <taxon>Tritrichomonas</taxon>
    </lineage>
</organism>
<evidence type="ECO:0000313" key="1">
    <source>
        <dbReference type="EMBL" id="KAK8886613.1"/>
    </source>
</evidence>
<dbReference type="EMBL" id="JAPFFF010000007">
    <property type="protein sequence ID" value="KAK8886613.1"/>
    <property type="molecule type" value="Genomic_DNA"/>
</dbReference>
<dbReference type="Gene3D" id="3.40.1310.20">
    <property type="match status" value="1"/>
</dbReference>
<protein>
    <submittedName>
        <fullName evidence="1">Uncharacterized protein</fullName>
    </submittedName>
</protein>
<accession>A0ABR2K660</accession>
<reference evidence="1 2" key="1">
    <citation type="submission" date="2024-04" db="EMBL/GenBank/DDBJ databases">
        <title>Tritrichomonas musculus Genome.</title>
        <authorList>
            <person name="Alves-Ferreira E."/>
            <person name="Grigg M."/>
            <person name="Lorenzi H."/>
            <person name="Galac M."/>
        </authorList>
    </citation>
    <scope>NUCLEOTIDE SEQUENCE [LARGE SCALE GENOMIC DNA]</scope>
    <source>
        <strain evidence="1 2">EAF2021</strain>
    </source>
</reference>
<comment type="caution">
    <text evidence="1">The sequence shown here is derived from an EMBL/GenBank/DDBJ whole genome shotgun (WGS) entry which is preliminary data.</text>
</comment>
<name>A0ABR2K660_9EUKA</name>
<dbReference type="Proteomes" id="UP001470230">
    <property type="component" value="Unassembled WGS sequence"/>
</dbReference>